<organism evidence="2">
    <name type="scientific">Rhizopus microsporus var. microsporus</name>
    <dbReference type="NCBI Taxonomy" id="86635"/>
    <lineage>
        <taxon>Eukaryota</taxon>
        <taxon>Fungi</taxon>
        <taxon>Fungi incertae sedis</taxon>
        <taxon>Mucoromycota</taxon>
        <taxon>Mucoromycotina</taxon>
        <taxon>Mucoromycetes</taxon>
        <taxon>Mucorales</taxon>
        <taxon>Mucorineae</taxon>
        <taxon>Rhizopodaceae</taxon>
        <taxon>Rhizopus</taxon>
    </lineage>
</organism>
<proteinExistence type="predicted"/>
<dbReference type="PANTHER" id="PTHR21325:SF31">
    <property type="entry name" value="GH22081P-RELATED"/>
    <property type="match status" value="1"/>
</dbReference>
<dbReference type="Proteomes" id="UP000242414">
    <property type="component" value="Unassembled WGS sequence"/>
</dbReference>
<dbReference type="InterPro" id="IPR036514">
    <property type="entry name" value="SGNH_hydro_sf"/>
</dbReference>
<protein>
    <recommendedName>
        <fullName evidence="3">SGNH hydrolase</fullName>
    </recommendedName>
</protein>
<dbReference type="VEuPathDB" id="FungiDB:BCV72DRAFT_299519"/>
<dbReference type="PANTHER" id="PTHR21325">
    <property type="entry name" value="PHOSPHOLIPASE B, PLB1"/>
    <property type="match status" value="1"/>
</dbReference>
<sequence>MILFKLISLISIAALSVNAIDVASISECPKLGPRNGTAKDVTDLRVDDIQVIAALGDSIMAGFGMMGINNGEGGTGILNFSSVLEFRGNSYGIGGDTGAVTLANFIRNYNPNVHGASTLSHLASLCYGPLCIPPLSLYRPLRDNLNAAQSGAMAMNLDYELDYLIPRIKSHFLLSDGYKTTWKMITIQIGSNDQCASCNILTSKYVTPEAYGKYVDAAIQRIQKEIPKVVVNLLGSFKVSGVFPLTAGQTKYCKPNGILENKIECSCSSSADKLASMDAVSDGYNKQLQAIAAKYPGKPGGTFAVMYTPAPIDLSSFPVDALSLKGHRWIAKTFWNQLFLKNSEKPPIIKFDEGLKIYCPTDSDRLPTISV</sequence>
<feature type="signal peptide" evidence="1">
    <location>
        <begin position="1"/>
        <end position="19"/>
    </location>
</feature>
<reference evidence="2" key="1">
    <citation type="journal article" date="2016" name="Proc. Natl. Acad. Sci. U.S.A.">
        <title>Lipid metabolic changes in an early divergent fungus govern the establishment of a mutualistic symbiosis with endobacteria.</title>
        <authorList>
            <person name="Lastovetsky O.A."/>
            <person name="Gaspar M.L."/>
            <person name="Mondo S.J."/>
            <person name="LaButti K.M."/>
            <person name="Sandor L."/>
            <person name="Grigoriev I.V."/>
            <person name="Henry S.A."/>
            <person name="Pawlowska T.E."/>
        </authorList>
    </citation>
    <scope>NUCLEOTIDE SEQUENCE [LARGE SCALE GENOMIC DNA]</scope>
    <source>
        <strain evidence="2">ATCC 52814</strain>
    </source>
</reference>
<dbReference type="GO" id="GO:0006644">
    <property type="term" value="P:phospholipid metabolic process"/>
    <property type="evidence" value="ECO:0007669"/>
    <property type="project" value="TreeGrafter"/>
</dbReference>
<gene>
    <name evidence="2" type="ORF">BCV72DRAFT_299519</name>
</gene>
<evidence type="ECO:0000313" key="2">
    <source>
        <dbReference type="EMBL" id="ORE01304.1"/>
    </source>
</evidence>
<dbReference type="InterPro" id="IPR001087">
    <property type="entry name" value="GDSL"/>
</dbReference>
<dbReference type="EMBL" id="KV922153">
    <property type="protein sequence ID" value="ORE01304.1"/>
    <property type="molecule type" value="Genomic_DNA"/>
</dbReference>
<evidence type="ECO:0000256" key="1">
    <source>
        <dbReference type="SAM" id="SignalP"/>
    </source>
</evidence>
<dbReference type="Pfam" id="PF00657">
    <property type="entry name" value="Lipase_GDSL"/>
    <property type="match status" value="1"/>
</dbReference>
<dbReference type="Gene3D" id="3.40.50.1110">
    <property type="entry name" value="SGNH hydrolase"/>
    <property type="match status" value="1"/>
</dbReference>
<dbReference type="InterPro" id="IPR038885">
    <property type="entry name" value="PLB1"/>
</dbReference>
<dbReference type="GO" id="GO:0004620">
    <property type="term" value="F:phospholipase activity"/>
    <property type="evidence" value="ECO:0007669"/>
    <property type="project" value="InterPro"/>
</dbReference>
<name>A0A1X0QNI7_RHIZD</name>
<feature type="chain" id="PRO_5010865026" description="SGNH hydrolase" evidence="1">
    <location>
        <begin position="20"/>
        <end position="371"/>
    </location>
</feature>
<dbReference type="SUPFAM" id="SSF52266">
    <property type="entry name" value="SGNH hydrolase"/>
    <property type="match status" value="1"/>
</dbReference>
<dbReference type="OrthoDB" id="10265800at2759"/>
<evidence type="ECO:0008006" key="3">
    <source>
        <dbReference type="Google" id="ProtNLM"/>
    </source>
</evidence>
<keyword evidence="1" id="KW-0732">Signal</keyword>
<dbReference type="AlphaFoldDB" id="A0A1X0QNI7"/>
<accession>A0A1X0QNI7</accession>